<sequence length="502" mass="51423">MISCLCLTNILVQGALVGSRYRVERQLAEGGMGVIWAATHLATGERVALKMIRPGAPEDASTRRRLFREARAAAAVEHPNVPTIRGVVELDNGTPILVMDLLEGESLRDKLLREGRIPLAELSRILLPVVSAVGTAHALGIVHRDLKPDNIFLLAPDAAGPEQREDARVRVLDFGIAKLTAAYGEPGWTSGRTETGELLGTPYYMSPEQILGEHDVDHRTDVWSLGVILYECITSVRPTEAESMGKVLKRILTGSIQPIRELAPALPADVAGMIDHMLSPDRAQRPADLREVGGVLGRYAAAAFRPFGPPAEPRAPESDALDLGARVAEGLAAVAADLDGEAATATLRAGSLLPAPPSSAPSLAPRAGEQLALDAPSGGATGAAPQASAAPQATGAAPHVMGSTRGDAALAAMAAVAPTTSARAVASARAAASALGPRNAGITLVAAGVLVVAGAGLSLLRCSAAAAPDTPDMLLIAPGTRAPGDAVAPPSTGARTPAPNGP</sequence>
<dbReference type="InterPro" id="IPR011009">
    <property type="entry name" value="Kinase-like_dom_sf"/>
</dbReference>
<feature type="domain" description="Protein kinase" evidence="6">
    <location>
        <begin position="21"/>
        <end position="308"/>
    </location>
</feature>
<dbReference type="AlphaFoldDB" id="A0A2L0FC34"/>
<dbReference type="GO" id="GO:0005524">
    <property type="term" value="F:ATP binding"/>
    <property type="evidence" value="ECO:0007669"/>
    <property type="project" value="UniProtKB-KW"/>
</dbReference>
<dbReference type="SMART" id="SM00220">
    <property type="entry name" value="S_TKc"/>
    <property type="match status" value="1"/>
</dbReference>
<evidence type="ECO:0000256" key="5">
    <source>
        <dbReference type="SAM" id="MobiDB-lite"/>
    </source>
</evidence>
<evidence type="ECO:0000313" key="8">
    <source>
        <dbReference type="Proteomes" id="UP000238348"/>
    </source>
</evidence>
<dbReference type="Gene3D" id="1.10.510.10">
    <property type="entry name" value="Transferase(Phosphotransferase) domain 1"/>
    <property type="match status" value="1"/>
</dbReference>
<dbReference type="CDD" id="cd14014">
    <property type="entry name" value="STKc_PknB_like"/>
    <property type="match status" value="1"/>
</dbReference>
<dbReference type="PANTHER" id="PTHR43289">
    <property type="entry name" value="MITOGEN-ACTIVATED PROTEIN KINASE KINASE KINASE 20-RELATED"/>
    <property type="match status" value="1"/>
</dbReference>
<protein>
    <submittedName>
        <fullName evidence="7">Protein kinase</fullName>
        <ecNumber evidence="7">2.7.11.1</ecNumber>
    </submittedName>
</protein>
<dbReference type="EC" id="2.7.11.1" evidence="7"/>
<dbReference type="Proteomes" id="UP000238348">
    <property type="component" value="Chromosome"/>
</dbReference>
<keyword evidence="3 7" id="KW-0418">Kinase</keyword>
<dbReference type="GO" id="GO:0004674">
    <property type="term" value="F:protein serine/threonine kinase activity"/>
    <property type="evidence" value="ECO:0007669"/>
    <property type="project" value="UniProtKB-EC"/>
</dbReference>
<keyword evidence="2" id="KW-0547">Nucleotide-binding</keyword>
<evidence type="ECO:0000256" key="4">
    <source>
        <dbReference type="ARBA" id="ARBA00022840"/>
    </source>
</evidence>
<gene>
    <name evidence="7" type="ORF">SOCE26_107100</name>
</gene>
<dbReference type="PROSITE" id="PS50011">
    <property type="entry name" value="PROTEIN_KINASE_DOM"/>
    <property type="match status" value="1"/>
</dbReference>
<organism evidence="7 8">
    <name type="scientific">Sorangium cellulosum</name>
    <name type="common">Polyangium cellulosum</name>
    <dbReference type="NCBI Taxonomy" id="56"/>
    <lineage>
        <taxon>Bacteria</taxon>
        <taxon>Pseudomonadati</taxon>
        <taxon>Myxococcota</taxon>
        <taxon>Polyangia</taxon>
        <taxon>Polyangiales</taxon>
        <taxon>Polyangiaceae</taxon>
        <taxon>Sorangium</taxon>
    </lineage>
</organism>
<dbReference type="Pfam" id="PF00069">
    <property type="entry name" value="Pkinase"/>
    <property type="match status" value="1"/>
</dbReference>
<dbReference type="PANTHER" id="PTHR43289:SF6">
    <property type="entry name" value="SERINE_THREONINE-PROTEIN KINASE NEKL-3"/>
    <property type="match status" value="1"/>
</dbReference>
<evidence type="ECO:0000259" key="6">
    <source>
        <dbReference type="PROSITE" id="PS50011"/>
    </source>
</evidence>
<dbReference type="SUPFAM" id="SSF56112">
    <property type="entry name" value="Protein kinase-like (PK-like)"/>
    <property type="match status" value="1"/>
</dbReference>
<evidence type="ECO:0000256" key="3">
    <source>
        <dbReference type="ARBA" id="ARBA00022777"/>
    </source>
</evidence>
<feature type="region of interest" description="Disordered" evidence="5">
    <location>
        <begin position="479"/>
        <end position="502"/>
    </location>
</feature>
<reference evidence="7 8" key="1">
    <citation type="submission" date="2015-09" db="EMBL/GenBank/DDBJ databases">
        <title>Sorangium comparison.</title>
        <authorList>
            <person name="Zaburannyi N."/>
            <person name="Bunk B."/>
            <person name="Overmann J."/>
            <person name="Mueller R."/>
        </authorList>
    </citation>
    <scope>NUCLEOTIDE SEQUENCE [LARGE SCALE GENOMIC DNA]</scope>
    <source>
        <strain evidence="7 8">So ce26</strain>
    </source>
</reference>
<evidence type="ECO:0000256" key="1">
    <source>
        <dbReference type="ARBA" id="ARBA00022679"/>
    </source>
</evidence>
<feature type="region of interest" description="Disordered" evidence="5">
    <location>
        <begin position="372"/>
        <end position="400"/>
    </location>
</feature>
<feature type="compositionally biased region" description="Low complexity" evidence="5">
    <location>
        <begin position="375"/>
        <end position="398"/>
    </location>
</feature>
<dbReference type="InterPro" id="IPR008271">
    <property type="entry name" value="Ser/Thr_kinase_AS"/>
</dbReference>
<dbReference type="EMBL" id="CP012673">
    <property type="protein sequence ID" value="AUX49165.1"/>
    <property type="molecule type" value="Genomic_DNA"/>
</dbReference>
<dbReference type="Gene3D" id="3.30.200.20">
    <property type="entry name" value="Phosphorylase Kinase, domain 1"/>
    <property type="match status" value="1"/>
</dbReference>
<evidence type="ECO:0000313" key="7">
    <source>
        <dbReference type="EMBL" id="AUX49165.1"/>
    </source>
</evidence>
<dbReference type="InterPro" id="IPR000719">
    <property type="entry name" value="Prot_kinase_dom"/>
</dbReference>
<name>A0A2L0FC34_SORCE</name>
<keyword evidence="1 7" id="KW-0808">Transferase</keyword>
<proteinExistence type="predicted"/>
<keyword evidence="4" id="KW-0067">ATP-binding</keyword>
<evidence type="ECO:0000256" key="2">
    <source>
        <dbReference type="ARBA" id="ARBA00022741"/>
    </source>
</evidence>
<accession>A0A2L0FC34</accession>
<dbReference type="PROSITE" id="PS00108">
    <property type="entry name" value="PROTEIN_KINASE_ST"/>
    <property type="match status" value="1"/>
</dbReference>